<feature type="transmembrane region" description="Helical" evidence="9">
    <location>
        <begin position="439"/>
        <end position="465"/>
    </location>
</feature>
<evidence type="ECO:0000259" key="10">
    <source>
        <dbReference type="PROSITE" id="PS50893"/>
    </source>
</evidence>
<feature type="transmembrane region" description="Helical" evidence="9">
    <location>
        <begin position="477"/>
        <end position="498"/>
    </location>
</feature>
<proteinExistence type="inferred from homology"/>
<dbReference type="InterPro" id="IPR017871">
    <property type="entry name" value="ABC_transporter-like_CS"/>
</dbReference>
<dbReference type="SUPFAM" id="SSF52540">
    <property type="entry name" value="P-loop containing nucleoside triphosphate hydrolases"/>
    <property type="match status" value="1"/>
</dbReference>
<dbReference type="AlphaFoldDB" id="A0A438MZK8"/>
<dbReference type="GO" id="GO:0005524">
    <property type="term" value="F:ATP binding"/>
    <property type="evidence" value="ECO:0007669"/>
    <property type="project" value="UniProtKB-KW"/>
</dbReference>
<dbReference type="SMART" id="SM00382">
    <property type="entry name" value="AAA"/>
    <property type="match status" value="1"/>
</dbReference>
<feature type="transmembrane region" description="Helical" evidence="9">
    <location>
        <begin position="605"/>
        <end position="626"/>
    </location>
</feature>
<keyword evidence="4 9" id="KW-0812">Transmembrane</keyword>
<evidence type="ECO:0000256" key="1">
    <source>
        <dbReference type="ARBA" id="ARBA00004141"/>
    </source>
</evidence>
<dbReference type="PROSITE" id="PS00211">
    <property type="entry name" value="ABC_TRANSPORTER_1"/>
    <property type="match status" value="1"/>
</dbReference>
<feature type="transmembrane region" description="Helical" evidence="9">
    <location>
        <begin position="368"/>
        <end position="387"/>
    </location>
</feature>
<comment type="subcellular location">
    <subcellularLocation>
        <location evidence="1">Membrane</location>
        <topology evidence="1">Multi-pass membrane protein</topology>
    </subcellularLocation>
</comment>
<evidence type="ECO:0000256" key="6">
    <source>
        <dbReference type="ARBA" id="ARBA00022840"/>
    </source>
</evidence>
<evidence type="ECO:0000256" key="9">
    <source>
        <dbReference type="SAM" id="Phobius"/>
    </source>
</evidence>
<evidence type="ECO:0000313" key="12">
    <source>
        <dbReference type="Proteomes" id="UP000288859"/>
    </source>
</evidence>
<feature type="transmembrane region" description="Helical" evidence="9">
    <location>
        <begin position="399"/>
        <end position="418"/>
    </location>
</feature>
<comment type="caution">
    <text evidence="11">The sequence shown here is derived from an EMBL/GenBank/DDBJ whole genome shotgun (WGS) entry which is preliminary data.</text>
</comment>
<feature type="domain" description="ABC transporter" evidence="10">
    <location>
        <begin position="36"/>
        <end position="279"/>
    </location>
</feature>
<evidence type="ECO:0000256" key="8">
    <source>
        <dbReference type="ARBA" id="ARBA00023136"/>
    </source>
</evidence>
<dbReference type="Pfam" id="PF01061">
    <property type="entry name" value="ABC2_membrane"/>
    <property type="match status" value="1"/>
</dbReference>
<dbReference type="GO" id="GO:0016020">
    <property type="term" value="C:membrane"/>
    <property type="evidence" value="ECO:0007669"/>
    <property type="project" value="UniProtKB-SubCell"/>
</dbReference>
<comment type="similarity">
    <text evidence="2">Belongs to the ABC transporter superfamily. ABCG family. Eye pigment precursor importer (TC 3.A.1.204) subfamily.</text>
</comment>
<dbReference type="Pfam" id="PF19055">
    <property type="entry name" value="ABC2_membrane_7"/>
    <property type="match status" value="1"/>
</dbReference>
<name>A0A438MZK8_EXOME</name>
<dbReference type="GO" id="GO:0016887">
    <property type="term" value="F:ATP hydrolysis activity"/>
    <property type="evidence" value="ECO:0007669"/>
    <property type="project" value="InterPro"/>
</dbReference>
<dbReference type="Proteomes" id="UP000288859">
    <property type="component" value="Unassembled WGS sequence"/>
</dbReference>
<gene>
    <name evidence="11" type="ORF">B0A52_07684</name>
</gene>
<evidence type="ECO:0000256" key="7">
    <source>
        <dbReference type="ARBA" id="ARBA00022989"/>
    </source>
</evidence>
<keyword evidence="8 9" id="KW-0472">Membrane</keyword>
<keyword evidence="5" id="KW-0547">Nucleotide-binding</keyword>
<dbReference type="InterPro" id="IPR003439">
    <property type="entry name" value="ABC_transporter-like_ATP-bd"/>
</dbReference>
<sequence>MKDIPLKDISATVHPYEDLDVEAADTFFDNRSIEQFRWRDINVVVKDKDGSEKTILSNSFGVATAGQVLALMGPSGSGKTTLLNVLANRSMVSHTGQVLIDGSIATPSSIKRLSSYVEQSDIHLGGLTVEENVDFTSRLASPKTAKSVRRQRNSSVLNALGLQAQRKTYVSPLLQAGISGGQKRRLSLATALVTGPKMLFLDEPTSGLDSVASHQIMSYLSVIAKRHGLIIIASIHQPSSSTFALFDSVMLISGGRTCYFGPREDIATYFSGICPIPNFTNPAEHILELVNMDFQVDTQKSDRINQIFALHEAKANDFDDDFVANDEKRESLSSDGGYPTGYFKACGILLHRNFVKSYRDPLAYGTRLLINAALSIVIGTVWLRLPYGQESIQPFVNCLFFSSAFMSLMAVAYAPSIIEDIQMLQKEHANGLYGALSFNVANFLIGLPWLFLVAVIFSSIVYWLTNLRATGEAFSMFTLWLYVDLVAAESMVVLISALTPQFVTALALVSFANGLWLAVDGFLVPIGTLNVFWKYAFHYINFQTYVFQGLMVNQFKDTKYECQTLENGEYHCMFLSDLAQQGQIRGTAVLDTYHYPYTWGKVGQWLGYAIAIILVHRVLGTFLLSWRASRK</sequence>
<reference evidence="11 12" key="1">
    <citation type="submission" date="2017-03" db="EMBL/GenBank/DDBJ databases">
        <title>Genomes of endolithic fungi from Antarctica.</title>
        <authorList>
            <person name="Coleine C."/>
            <person name="Masonjones S."/>
            <person name="Stajich J.E."/>
        </authorList>
    </citation>
    <scope>NUCLEOTIDE SEQUENCE [LARGE SCALE GENOMIC DNA]</scope>
    <source>
        <strain evidence="11 12">CCFEE 6314</strain>
    </source>
</reference>
<dbReference type="EMBL" id="NAJM01000035">
    <property type="protein sequence ID" value="RVX68798.1"/>
    <property type="molecule type" value="Genomic_DNA"/>
</dbReference>
<evidence type="ECO:0000256" key="3">
    <source>
        <dbReference type="ARBA" id="ARBA00022448"/>
    </source>
</evidence>
<evidence type="ECO:0000256" key="4">
    <source>
        <dbReference type="ARBA" id="ARBA00022692"/>
    </source>
</evidence>
<dbReference type="InterPro" id="IPR003593">
    <property type="entry name" value="AAA+_ATPase"/>
</dbReference>
<dbReference type="PROSITE" id="PS50893">
    <property type="entry name" value="ABC_TRANSPORTER_2"/>
    <property type="match status" value="1"/>
</dbReference>
<accession>A0A438MZK8</accession>
<dbReference type="Gene3D" id="3.40.50.300">
    <property type="entry name" value="P-loop containing nucleotide triphosphate hydrolases"/>
    <property type="match status" value="1"/>
</dbReference>
<feature type="transmembrane region" description="Helical" evidence="9">
    <location>
        <begin position="505"/>
        <end position="526"/>
    </location>
</feature>
<evidence type="ECO:0000256" key="2">
    <source>
        <dbReference type="ARBA" id="ARBA00005814"/>
    </source>
</evidence>
<dbReference type="Pfam" id="PF00005">
    <property type="entry name" value="ABC_tran"/>
    <property type="match status" value="1"/>
</dbReference>
<keyword evidence="7 9" id="KW-1133">Transmembrane helix</keyword>
<keyword evidence="6" id="KW-0067">ATP-binding</keyword>
<organism evidence="11 12">
    <name type="scientific">Exophiala mesophila</name>
    <name type="common">Black yeast-like fungus</name>
    <dbReference type="NCBI Taxonomy" id="212818"/>
    <lineage>
        <taxon>Eukaryota</taxon>
        <taxon>Fungi</taxon>
        <taxon>Dikarya</taxon>
        <taxon>Ascomycota</taxon>
        <taxon>Pezizomycotina</taxon>
        <taxon>Eurotiomycetes</taxon>
        <taxon>Chaetothyriomycetidae</taxon>
        <taxon>Chaetothyriales</taxon>
        <taxon>Herpotrichiellaceae</taxon>
        <taxon>Exophiala</taxon>
    </lineage>
</organism>
<evidence type="ECO:0000256" key="5">
    <source>
        <dbReference type="ARBA" id="ARBA00022741"/>
    </source>
</evidence>
<dbReference type="InterPro" id="IPR052215">
    <property type="entry name" value="Plant_ABCG"/>
</dbReference>
<dbReference type="PANTHER" id="PTHR48042:SF11">
    <property type="entry name" value="ABC TRANSPORTER G FAMILY MEMBER 11"/>
    <property type="match status" value="1"/>
</dbReference>
<dbReference type="VEuPathDB" id="FungiDB:PV10_02114"/>
<dbReference type="InterPro" id="IPR027417">
    <property type="entry name" value="P-loop_NTPase"/>
</dbReference>
<keyword evidence="3" id="KW-0813">Transport</keyword>
<evidence type="ECO:0000313" key="11">
    <source>
        <dbReference type="EMBL" id="RVX68798.1"/>
    </source>
</evidence>
<dbReference type="PANTHER" id="PTHR48042">
    <property type="entry name" value="ABC TRANSPORTER G FAMILY MEMBER 11"/>
    <property type="match status" value="1"/>
</dbReference>
<dbReference type="InterPro" id="IPR043926">
    <property type="entry name" value="ABCG_dom"/>
</dbReference>
<protein>
    <recommendedName>
        <fullName evidence="10">ABC transporter domain-containing protein</fullName>
    </recommendedName>
</protein>
<dbReference type="OrthoDB" id="66620at2759"/>
<dbReference type="GO" id="GO:0140359">
    <property type="term" value="F:ABC-type transporter activity"/>
    <property type="evidence" value="ECO:0007669"/>
    <property type="project" value="InterPro"/>
</dbReference>
<dbReference type="InterPro" id="IPR013525">
    <property type="entry name" value="ABC2_TM"/>
</dbReference>